<gene>
    <name evidence="9" type="ORF">PROQFM164_S03g000018</name>
</gene>
<reference evidence="9" key="1">
    <citation type="journal article" date="2014" name="Nat. Commun.">
        <title>Multiple recent horizontal transfers of a large genomic region in cheese making fungi.</title>
        <authorList>
            <person name="Cheeseman K."/>
            <person name="Ropars J."/>
            <person name="Renault P."/>
            <person name="Dupont J."/>
            <person name="Gouzy J."/>
            <person name="Branca A."/>
            <person name="Abraham A.L."/>
            <person name="Ceppi M."/>
            <person name="Conseiller E."/>
            <person name="Debuchy R."/>
            <person name="Malagnac F."/>
            <person name="Goarin A."/>
            <person name="Silar P."/>
            <person name="Lacoste S."/>
            <person name="Sallet E."/>
            <person name="Bensimon A."/>
            <person name="Giraud T."/>
            <person name="Brygoo Y."/>
        </authorList>
    </citation>
    <scope>NUCLEOTIDE SEQUENCE [LARGE SCALE GENOMIC DNA]</scope>
    <source>
        <strain evidence="9">FM164</strain>
    </source>
</reference>
<dbReference type="OrthoDB" id="205794at2759"/>
<name>W6QGJ7_PENRF</name>
<comment type="subcellular location">
    <subcellularLocation>
        <location evidence="1">Nucleus</location>
    </subcellularLocation>
</comment>
<dbReference type="GO" id="GO:0071013">
    <property type="term" value="C:catalytic step 2 spliceosome"/>
    <property type="evidence" value="ECO:0007669"/>
    <property type="project" value="TreeGrafter"/>
</dbReference>
<protein>
    <submittedName>
        <fullName evidence="9">Breast carcinoma amplified sequence 2</fullName>
    </submittedName>
</protein>
<dbReference type="EMBL" id="HG792017">
    <property type="protein sequence ID" value="CDM33294.1"/>
    <property type="molecule type" value="Genomic_DNA"/>
</dbReference>
<dbReference type="GO" id="GO:0000974">
    <property type="term" value="C:Prp19 complex"/>
    <property type="evidence" value="ECO:0007669"/>
    <property type="project" value="TreeGrafter"/>
</dbReference>
<proteinExistence type="inferred from homology"/>
<feature type="coiled-coil region" evidence="7">
    <location>
        <begin position="179"/>
        <end position="213"/>
    </location>
</feature>
<dbReference type="GO" id="GO:0008380">
    <property type="term" value="P:RNA splicing"/>
    <property type="evidence" value="ECO:0007669"/>
    <property type="project" value="UniProtKB-KW"/>
</dbReference>
<keyword evidence="5" id="KW-0508">mRNA splicing</keyword>
<dbReference type="STRING" id="1365484.W6QGJ7"/>
<dbReference type="PANTHER" id="PTHR13296">
    <property type="entry name" value="BCAS2 PROTEIN"/>
    <property type="match status" value="1"/>
</dbReference>
<comment type="similarity">
    <text evidence="2">Belongs to the SPF27 family.</text>
</comment>
<evidence type="ECO:0000256" key="1">
    <source>
        <dbReference type="ARBA" id="ARBA00004123"/>
    </source>
</evidence>
<dbReference type="GO" id="GO:0006397">
    <property type="term" value="P:mRNA processing"/>
    <property type="evidence" value="ECO:0007669"/>
    <property type="project" value="UniProtKB-KW"/>
</dbReference>
<dbReference type="InterPro" id="IPR008409">
    <property type="entry name" value="SPF27"/>
</dbReference>
<dbReference type="Proteomes" id="UP000030686">
    <property type="component" value="Unassembled WGS sequence"/>
</dbReference>
<dbReference type="GO" id="GO:0071011">
    <property type="term" value="C:precatalytic spliceosome"/>
    <property type="evidence" value="ECO:0007669"/>
    <property type="project" value="TreeGrafter"/>
</dbReference>
<evidence type="ECO:0000256" key="2">
    <source>
        <dbReference type="ARBA" id="ARBA00010788"/>
    </source>
</evidence>
<feature type="region of interest" description="Disordered" evidence="8">
    <location>
        <begin position="112"/>
        <end position="135"/>
    </location>
</feature>
<keyword evidence="4" id="KW-0747">Spliceosome</keyword>
<organism evidence="9 10">
    <name type="scientific">Penicillium roqueforti (strain FM164)</name>
    <dbReference type="NCBI Taxonomy" id="1365484"/>
    <lineage>
        <taxon>Eukaryota</taxon>
        <taxon>Fungi</taxon>
        <taxon>Dikarya</taxon>
        <taxon>Ascomycota</taxon>
        <taxon>Pezizomycotina</taxon>
        <taxon>Eurotiomycetes</taxon>
        <taxon>Eurotiomycetidae</taxon>
        <taxon>Eurotiales</taxon>
        <taxon>Aspergillaceae</taxon>
        <taxon>Penicillium</taxon>
    </lineage>
</organism>
<evidence type="ECO:0000256" key="5">
    <source>
        <dbReference type="ARBA" id="ARBA00023187"/>
    </source>
</evidence>
<evidence type="ECO:0000256" key="6">
    <source>
        <dbReference type="ARBA" id="ARBA00023242"/>
    </source>
</evidence>
<dbReference type="Pfam" id="PF05700">
    <property type="entry name" value="BCAS2"/>
    <property type="match status" value="1"/>
</dbReference>
<accession>W6QGJ7</accession>
<dbReference type="PANTHER" id="PTHR13296:SF0">
    <property type="entry name" value="PRE-MRNA-SPLICING FACTOR SPF27"/>
    <property type="match status" value="1"/>
</dbReference>
<keyword evidence="6" id="KW-0539">Nucleus</keyword>
<keyword evidence="3" id="KW-0507">mRNA processing</keyword>
<dbReference type="AlphaFoldDB" id="W6QGJ7"/>
<dbReference type="OMA" id="SAWQESI"/>
<evidence type="ECO:0000256" key="7">
    <source>
        <dbReference type="SAM" id="Coils"/>
    </source>
</evidence>
<keyword evidence="7" id="KW-0175">Coiled coil</keyword>
<sequence>MGSRGISSILAESAILKGSPPSCGSQINLQVLILTSIQENHFKMPLINESHDSLPYIDAAPTASAQARAQQLINAELSPEHTSIMHPWIPELPEPKFSQLMQQELSRKAQGAPLTGGIDLSRYEAPDAPTRASDTEAPDLDAWRQTLQKAYSSSSHLSKRHENLALLEEHGKNAWLIGNSQLEEILGSLEKELAETKQASEEVNKQRKIAQEAIQGELVSLEETWKNRLGAILDVEVASERLRMQRLDHMRQVAQQQAR</sequence>
<evidence type="ECO:0000256" key="3">
    <source>
        <dbReference type="ARBA" id="ARBA00022664"/>
    </source>
</evidence>
<keyword evidence="10" id="KW-1185">Reference proteome</keyword>
<evidence type="ECO:0000256" key="8">
    <source>
        <dbReference type="SAM" id="MobiDB-lite"/>
    </source>
</evidence>
<evidence type="ECO:0000313" key="10">
    <source>
        <dbReference type="Proteomes" id="UP000030686"/>
    </source>
</evidence>
<evidence type="ECO:0000256" key="4">
    <source>
        <dbReference type="ARBA" id="ARBA00022728"/>
    </source>
</evidence>
<evidence type="ECO:0000313" key="9">
    <source>
        <dbReference type="EMBL" id="CDM33294.1"/>
    </source>
</evidence>